<evidence type="ECO:0000313" key="2">
    <source>
        <dbReference type="Proteomes" id="UP000057737"/>
    </source>
</evidence>
<dbReference type="OrthoDB" id="5187996at2"/>
<evidence type="ECO:0000313" key="1">
    <source>
        <dbReference type="EMBL" id="KWV53196.1"/>
    </source>
</evidence>
<protein>
    <recommendedName>
        <fullName evidence="3">DUF1801 domain-containing protein</fullName>
    </recommendedName>
</protein>
<organism evidence="1 2">
    <name type="scientific">Bradyrhizobium macuxiense</name>
    <dbReference type="NCBI Taxonomy" id="1755647"/>
    <lineage>
        <taxon>Bacteria</taxon>
        <taxon>Pseudomonadati</taxon>
        <taxon>Pseudomonadota</taxon>
        <taxon>Alphaproteobacteria</taxon>
        <taxon>Hyphomicrobiales</taxon>
        <taxon>Nitrobacteraceae</taxon>
        <taxon>Bradyrhizobium</taxon>
    </lineage>
</organism>
<proteinExistence type="predicted"/>
<gene>
    <name evidence="1" type="ORF">AS156_08460</name>
</gene>
<dbReference type="RefSeq" id="WP_066508835.1">
    <property type="nucleotide sequence ID" value="NZ_LNCU01000079.1"/>
</dbReference>
<keyword evidence="2" id="KW-1185">Reference proteome</keyword>
<comment type="caution">
    <text evidence="1">The sequence shown here is derived from an EMBL/GenBank/DDBJ whole genome shotgun (WGS) entry which is preliminary data.</text>
</comment>
<dbReference type="Proteomes" id="UP000057737">
    <property type="component" value="Unassembled WGS sequence"/>
</dbReference>
<evidence type="ECO:0008006" key="3">
    <source>
        <dbReference type="Google" id="ProtNLM"/>
    </source>
</evidence>
<dbReference type="AlphaFoldDB" id="A0A125Q858"/>
<dbReference type="EMBL" id="LNCU01000079">
    <property type="protein sequence ID" value="KWV53196.1"/>
    <property type="molecule type" value="Genomic_DNA"/>
</dbReference>
<name>A0A125Q858_9BRAD</name>
<reference evidence="1 2" key="1">
    <citation type="submission" date="2015-11" db="EMBL/GenBank/DDBJ databases">
        <title>Draft Genome Sequence of the Strain BR 10303 (Bradyrhizobium sp.) isolated from nodules of Centrolobium paraense.</title>
        <authorList>
            <person name="Zelli J.E."/>
            <person name="Simoes-Araujo J.L."/>
            <person name="Barauna A.C."/>
            <person name="Silva K."/>
        </authorList>
    </citation>
    <scope>NUCLEOTIDE SEQUENCE [LARGE SCALE GENOMIC DNA]</scope>
    <source>
        <strain evidence="1 2">BR 10303</strain>
    </source>
</reference>
<accession>A0A125Q858</accession>
<sequence>MFRVTADSLEAYLAFDPDRTADLEKLHAVLRKAAPSLKRHFHEGTPAGEAGMRMKMIGYGQFRYAIKPGKTTLWPVIGVALQKNYISVYVTVTRSGKPLVSCYAGELGALRSGGNNFSFETFEDLNAPEVSALFAEAADIFKADKENPVRYMQGE</sequence>